<evidence type="ECO:0000259" key="2">
    <source>
        <dbReference type="Pfam" id="PF06381"/>
    </source>
</evidence>
<comment type="caution">
    <text evidence="3">The sequence shown here is derived from an EMBL/GenBank/DDBJ whole genome shotgun (WGS) entry which is preliminary data.</text>
</comment>
<dbReference type="EMBL" id="CAMXCM010000013">
    <property type="protein sequence ID" value="CAI3958908.1"/>
    <property type="molecule type" value="Genomic_DNA"/>
</dbReference>
<protein>
    <submittedName>
        <fullName evidence="3">DUF1073 domain</fullName>
    </submittedName>
</protein>
<evidence type="ECO:0000256" key="1">
    <source>
        <dbReference type="SAM" id="MobiDB-lite"/>
    </source>
</evidence>
<dbReference type="EMBL" id="CAMXCS010000013">
    <property type="protein sequence ID" value="CAI3961122.1"/>
    <property type="molecule type" value="Genomic_DNA"/>
</dbReference>
<name>A0A9W4XE67_9PROT</name>
<proteinExistence type="predicted"/>
<dbReference type="AlphaFoldDB" id="A0A9W4XE67"/>
<keyword evidence="6" id="KW-1185">Reference proteome</keyword>
<feature type="domain" description="Anti-CBASS protein Acb1-like N-terminal" evidence="2">
    <location>
        <begin position="99"/>
        <end position="452"/>
    </location>
</feature>
<sequence length="509" mass="57863">MFSFFKKKQVDNKTQDSSVSKQGVNWTRSGYTAEKRIAFEEIIKPYEPAPGVIPQAVIGLDSGQIVQNIPDMGMYSEWLDNYYADGLGFFGYPRLSEMAQRPEYRKMVETLAKEATREWIVFKSKSKDKAERIEEIEKEFDRLRVKDIFYKASEDDGFFGLGHILLDFGDHNPSSLIQPIRIDASCIIKGGLKRIVNVEPIWTSPNGYSALDPLDSQFYKPKNWFVNGRIIDSSRILTFVAREVPDLLKPAYNFGGMALTQMAKPYVDNWLGTRRAIADLIKSFSIINFQVSAQQLMEQCFDGTNTPKGIEGLFDRVQGFNQMRHNQGTFVTDKETEDLKSIAVPLGTLDALQAQSQEQMASIAGQPLVKMFGIQPSGLNASSDGEIRVWYDEVSSYQEHFFKPQLERLFQIVQLSLWGEIDPDISFEFVPLWQMDDKNKAEMEFTKAQTDAIYLENSVMTPDEIRQRVANDEDSNYSTVDLTGEAPVVEEPDLMDEVPTNETMEEAST</sequence>
<evidence type="ECO:0000313" key="5">
    <source>
        <dbReference type="Proteomes" id="UP001154255"/>
    </source>
</evidence>
<organism evidence="3 5">
    <name type="scientific">Commensalibacter communis</name>
    <dbReference type="NCBI Taxonomy" id="2972786"/>
    <lineage>
        <taxon>Bacteria</taxon>
        <taxon>Pseudomonadati</taxon>
        <taxon>Pseudomonadota</taxon>
        <taxon>Alphaproteobacteria</taxon>
        <taxon>Acetobacterales</taxon>
        <taxon>Acetobacteraceae</taxon>
    </lineage>
</organism>
<dbReference type="InterPro" id="IPR024459">
    <property type="entry name" value="Acb1-like_N"/>
</dbReference>
<feature type="region of interest" description="Disordered" evidence="1">
    <location>
        <begin position="470"/>
        <end position="509"/>
    </location>
</feature>
<evidence type="ECO:0000313" key="3">
    <source>
        <dbReference type="EMBL" id="CAI3958908.1"/>
    </source>
</evidence>
<evidence type="ECO:0000313" key="6">
    <source>
        <dbReference type="Proteomes" id="UP001154259"/>
    </source>
</evidence>
<dbReference type="Pfam" id="PF06381">
    <property type="entry name" value="Phage_portal_3"/>
    <property type="match status" value="1"/>
</dbReference>
<reference evidence="3" key="1">
    <citation type="submission" date="2022-10" db="EMBL/GenBank/DDBJ databases">
        <authorList>
            <person name="Botero Cardona J."/>
        </authorList>
    </citation>
    <scope>NUCLEOTIDE SEQUENCE</scope>
    <source>
        <strain evidence="3">LMG 31819</strain>
        <strain evidence="4">R-53529</strain>
    </source>
</reference>
<dbReference type="Proteomes" id="UP001154259">
    <property type="component" value="Unassembled WGS sequence"/>
</dbReference>
<evidence type="ECO:0000313" key="4">
    <source>
        <dbReference type="EMBL" id="CAI3961122.1"/>
    </source>
</evidence>
<accession>A0A9W4XE67</accession>
<dbReference type="RefSeq" id="WP_271790741.1">
    <property type="nucleotide sequence ID" value="NZ_CAMXCM010000013.1"/>
</dbReference>
<dbReference type="Proteomes" id="UP001154255">
    <property type="component" value="Unassembled WGS sequence"/>
</dbReference>
<gene>
    <name evidence="4" type="ORF">R53529_LOCUS2327</name>
    <name evidence="3" type="ORF">R53530_LOCUS2300</name>
</gene>